<keyword evidence="4 6" id="KW-1133">Transmembrane helix</keyword>
<dbReference type="InterPro" id="IPR019264">
    <property type="entry name" value="DUF2179"/>
</dbReference>
<dbReference type="InterPro" id="IPR015867">
    <property type="entry name" value="N-reg_PII/ATP_PRibTrfase_C"/>
</dbReference>
<name>A0A4R2RV16_9FIRM</name>
<proteinExistence type="predicted"/>
<dbReference type="AlphaFoldDB" id="A0A4R2RV16"/>
<protein>
    <submittedName>
        <fullName evidence="8">Uncharacterized membrane-anchored protein YitT (DUF2179 family)</fullName>
    </submittedName>
</protein>
<evidence type="ECO:0000256" key="1">
    <source>
        <dbReference type="ARBA" id="ARBA00004651"/>
    </source>
</evidence>
<dbReference type="PANTHER" id="PTHR33545:SF9">
    <property type="entry name" value="UPF0750 MEMBRANE PROTEIN YITE"/>
    <property type="match status" value="1"/>
</dbReference>
<comment type="caution">
    <text evidence="8">The sequence shown here is derived from an EMBL/GenBank/DDBJ whole genome shotgun (WGS) entry which is preliminary data.</text>
</comment>
<organism evidence="8 9">
    <name type="scientific">Heliophilum fasciatum</name>
    <dbReference type="NCBI Taxonomy" id="35700"/>
    <lineage>
        <taxon>Bacteria</taxon>
        <taxon>Bacillati</taxon>
        <taxon>Bacillota</taxon>
        <taxon>Clostridia</taxon>
        <taxon>Eubacteriales</taxon>
        <taxon>Heliobacteriaceae</taxon>
        <taxon>Heliophilum</taxon>
    </lineage>
</organism>
<evidence type="ECO:0000256" key="5">
    <source>
        <dbReference type="ARBA" id="ARBA00023136"/>
    </source>
</evidence>
<comment type="subcellular location">
    <subcellularLocation>
        <location evidence="1">Cell membrane</location>
        <topology evidence="1">Multi-pass membrane protein</topology>
    </subcellularLocation>
</comment>
<feature type="transmembrane region" description="Helical" evidence="6">
    <location>
        <begin position="157"/>
        <end position="190"/>
    </location>
</feature>
<dbReference type="InterPro" id="IPR051461">
    <property type="entry name" value="UPF0750_membrane"/>
</dbReference>
<sequence>MSMDKQDWQANVRYWVKDLLIITLGSGCFALGLNYFIIANRLAEGGLTGIALIVHYLLGWPVGITYMVMNIPLFFFGWRLLGSEFAWKTLAGTMMVSFAVDITGHWQHPMPDDLLLAALYGGVAMGLGLGLIFLAGGSSAGADIVARVVNRRWGWPIGRVLLMIDVVVIALVGLIFGQAIAMYTLVAVFVASRVIDFVQEGAYRAKAVMIISDCSEEIAREVVEKLERGATLFGARGAYTKLERQVLYCVISRAELVRLKSLVYGVDPRAFMIVQEAYEVLGEGFRDWRR</sequence>
<keyword evidence="9" id="KW-1185">Reference proteome</keyword>
<feature type="transmembrane region" description="Helical" evidence="6">
    <location>
        <begin position="50"/>
        <end position="73"/>
    </location>
</feature>
<dbReference type="CDD" id="cd16380">
    <property type="entry name" value="YitT_C"/>
    <property type="match status" value="1"/>
</dbReference>
<evidence type="ECO:0000259" key="7">
    <source>
        <dbReference type="Pfam" id="PF10035"/>
    </source>
</evidence>
<evidence type="ECO:0000256" key="3">
    <source>
        <dbReference type="ARBA" id="ARBA00022692"/>
    </source>
</evidence>
<evidence type="ECO:0000256" key="2">
    <source>
        <dbReference type="ARBA" id="ARBA00022475"/>
    </source>
</evidence>
<dbReference type="PANTHER" id="PTHR33545">
    <property type="entry name" value="UPF0750 MEMBRANE PROTEIN YITT-RELATED"/>
    <property type="match status" value="1"/>
</dbReference>
<evidence type="ECO:0000256" key="6">
    <source>
        <dbReference type="SAM" id="Phobius"/>
    </source>
</evidence>
<dbReference type="Gene3D" id="3.30.70.120">
    <property type="match status" value="1"/>
</dbReference>
<keyword evidence="5 6" id="KW-0472">Membrane</keyword>
<gene>
    <name evidence="8" type="ORF">EDD73_105161</name>
</gene>
<feature type="transmembrane region" description="Helical" evidence="6">
    <location>
        <begin position="114"/>
        <end position="137"/>
    </location>
</feature>
<keyword evidence="2" id="KW-1003">Cell membrane</keyword>
<dbReference type="Pfam" id="PF10035">
    <property type="entry name" value="DUF2179"/>
    <property type="match status" value="1"/>
</dbReference>
<feature type="domain" description="DUF2179" evidence="7">
    <location>
        <begin position="228"/>
        <end position="282"/>
    </location>
</feature>
<feature type="transmembrane region" description="Helical" evidence="6">
    <location>
        <begin position="85"/>
        <end position="102"/>
    </location>
</feature>
<keyword evidence="3 6" id="KW-0812">Transmembrane</keyword>
<dbReference type="EMBL" id="SLXT01000005">
    <property type="protein sequence ID" value="TCP67263.1"/>
    <property type="molecule type" value="Genomic_DNA"/>
</dbReference>
<dbReference type="InterPro" id="IPR003740">
    <property type="entry name" value="YitT"/>
</dbReference>
<reference evidence="8 9" key="1">
    <citation type="submission" date="2019-03" db="EMBL/GenBank/DDBJ databases">
        <title>Genomic Encyclopedia of Type Strains, Phase IV (KMG-IV): sequencing the most valuable type-strain genomes for metagenomic binning, comparative biology and taxonomic classification.</title>
        <authorList>
            <person name="Goeker M."/>
        </authorList>
    </citation>
    <scope>NUCLEOTIDE SEQUENCE [LARGE SCALE GENOMIC DNA]</scope>
    <source>
        <strain evidence="8 9">DSM 11170</strain>
    </source>
</reference>
<evidence type="ECO:0000313" key="9">
    <source>
        <dbReference type="Proteomes" id="UP000294813"/>
    </source>
</evidence>
<dbReference type="PIRSF" id="PIRSF006483">
    <property type="entry name" value="Membrane_protein_YitT"/>
    <property type="match status" value="1"/>
</dbReference>
<accession>A0A4R2RV16</accession>
<evidence type="ECO:0000256" key="4">
    <source>
        <dbReference type="ARBA" id="ARBA00022989"/>
    </source>
</evidence>
<evidence type="ECO:0000313" key="8">
    <source>
        <dbReference type="EMBL" id="TCP67263.1"/>
    </source>
</evidence>
<feature type="transmembrane region" description="Helical" evidence="6">
    <location>
        <begin position="20"/>
        <end position="38"/>
    </location>
</feature>
<dbReference type="Proteomes" id="UP000294813">
    <property type="component" value="Unassembled WGS sequence"/>
</dbReference>
<dbReference type="GO" id="GO:0005886">
    <property type="term" value="C:plasma membrane"/>
    <property type="evidence" value="ECO:0007669"/>
    <property type="project" value="UniProtKB-SubCell"/>
</dbReference>
<dbReference type="Pfam" id="PF02588">
    <property type="entry name" value="YitT_membrane"/>
    <property type="match status" value="1"/>
</dbReference>